<accession>D6PK98</accession>
<reference evidence="1" key="1">
    <citation type="journal article" date="2010" name="ISME J.">
        <title>Metagenome of the Mediterranean deep chlorophyll maximum studied by direct and fosmid library 454 pyrosequencing.</title>
        <authorList>
            <person name="Ghai R."/>
            <person name="Martin-Cuadrado A.B."/>
            <person name="Molto A.G."/>
            <person name="Heredia I.G."/>
            <person name="Cabrera R."/>
            <person name="Martin J."/>
            <person name="Verdu M."/>
            <person name="Deschamps P."/>
            <person name="Moreira D."/>
            <person name="Lopez-Garcia P."/>
            <person name="Mira A."/>
            <person name="Rodriguez-Valera F."/>
        </authorList>
    </citation>
    <scope>NUCLEOTIDE SEQUENCE</scope>
</reference>
<name>D6PK98_9ZZZZ</name>
<proteinExistence type="predicted"/>
<evidence type="ECO:0000313" key="1">
    <source>
        <dbReference type="EMBL" id="ADD96149.1"/>
    </source>
</evidence>
<protein>
    <submittedName>
        <fullName evidence="1">Uncharacterized protein</fullName>
    </submittedName>
</protein>
<dbReference type="AlphaFoldDB" id="D6PK98"/>
<organism evidence="1">
    <name type="scientific">uncultured organism MedDCM-OCT-S04-C777</name>
    <dbReference type="NCBI Taxonomy" id="743619"/>
    <lineage>
        <taxon>unclassified sequences</taxon>
        <taxon>environmental samples</taxon>
    </lineage>
</organism>
<sequence>MSRARDIANILNNLDSTEVYGFNKNASDELIVTTTNSGWKFSCNNLK</sequence>
<dbReference type="EMBL" id="GU943120">
    <property type="protein sequence ID" value="ADD96149.1"/>
    <property type="molecule type" value="Genomic_DNA"/>
</dbReference>